<reference evidence="2 3" key="1">
    <citation type="submission" date="2019-07" db="EMBL/GenBank/DDBJ databases">
        <title>De Novo Assembly of kiwifruit Actinidia rufa.</title>
        <authorList>
            <person name="Sugita-Konishi S."/>
            <person name="Sato K."/>
            <person name="Mori E."/>
            <person name="Abe Y."/>
            <person name="Kisaki G."/>
            <person name="Hamano K."/>
            <person name="Suezawa K."/>
            <person name="Otani M."/>
            <person name="Fukuda T."/>
            <person name="Manabe T."/>
            <person name="Gomi K."/>
            <person name="Tabuchi M."/>
            <person name="Akimitsu K."/>
            <person name="Kataoka I."/>
        </authorList>
    </citation>
    <scope>NUCLEOTIDE SEQUENCE [LARGE SCALE GENOMIC DNA]</scope>
    <source>
        <strain evidence="3">cv. Fuchu</strain>
    </source>
</reference>
<sequence>MGSLPRQGKIFLRHPLPGMTPLIIGVDPGLVTHSPLDDLLSTMTQDNLDHLRKTYSFLVGFKPESRLRARLSCLLARVRWPFMRLLSPPNSISQSTPLLGEFLSFYNICPTQISPNAWRCVIYILVIWRDWARMYLKGCRAMLKDGRTDSSSSLGMIRKFFPILLHMKFFGFQGYRAAQVSRGEMSSYDGDKDTSGDGAVAASSNEGESLRPRDESPQNESPRDEFVEYVGIIKKEWRRILPLLPDLTMLRLLGGKVPNPLGLSPFSSGPSSDSRSESLSDSRLPLELRLDGWMMSKRITLLKLAKRVDDKKSKEGSKVATLPKRPNLAMQRVEGSGRR</sequence>
<comment type="caution">
    <text evidence="2">The sequence shown here is derived from an EMBL/GenBank/DDBJ whole genome shotgun (WGS) entry which is preliminary data.</text>
</comment>
<name>A0A7J0GY32_9ERIC</name>
<accession>A0A7J0GY32</accession>
<evidence type="ECO:0000256" key="1">
    <source>
        <dbReference type="SAM" id="MobiDB-lite"/>
    </source>
</evidence>
<feature type="region of interest" description="Disordered" evidence="1">
    <location>
        <begin position="308"/>
        <end position="339"/>
    </location>
</feature>
<dbReference type="EMBL" id="BJWL01000025">
    <property type="protein sequence ID" value="GFZ15737.1"/>
    <property type="molecule type" value="Genomic_DNA"/>
</dbReference>
<organism evidence="2 3">
    <name type="scientific">Actinidia rufa</name>
    <dbReference type="NCBI Taxonomy" id="165716"/>
    <lineage>
        <taxon>Eukaryota</taxon>
        <taxon>Viridiplantae</taxon>
        <taxon>Streptophyta</taxon>
        <taxon>Embryophyta</taxon>
        <taxon>Tracheophyta</taxon>
        <taxon>Spermatophyta</taxon>
        <taxon>Magnoliopsida</taxon>
        <taxon>eudicotyledons</taxon>
        <taxon>Gunneridae</taxon>
        <taxon>Pentapetalae</taxon>
        <taxon>asterids</taxon>
        <taxon>Ericales</taxon>
        <taxon>Actinidiaceae</taxon>
        <taxon>Actinidia</taxon>
    </lineage>
</organism>
<feature type="compositionally biased region" description="Basic and acidic residues" evidence="1">
    <location>
        <begin position="308"/>
        <end position="317"/>
    </location>
</feature>
<feature type="region of interest" description="Disordered" evidence="1">
    <location>
        <begin position="186"/>
        <end position="222"/>
    </location>
</feature>
<dbReference type="AlphaFoldDB" id="A0A7J0GY32"/>
<keyword evidence="3" id="KW-1185">Reference proteome</keyword>
<dbReference type="OrthoDB" id="671678at2759"/>
<evidence type="ECO:0000313" key="2">
    <source>
        <dbReference type="EMBL" id="GFZ15737.1"/>
    </source>
</evidence>
<gene>
    <name evidence="2" type="ORF">Acr_25g0001460</name>
</gene>
<dbReference type="Proteomes" id="UP000585474">
    <property type="component" value="Unassembled WGS sequence"/>
</dbReference>
<evidence type="ECO:0000313" key="3">
    <source>
        <dbReference type="Proteomes" id="UP000585474"/>
    </source>
</evidence>
<proteinExistence type="predicted"/>
<protein>
    <submittedName>
        <fullName evidence="2">Uncharacterized protein</fullName>
    </submittedName>
</protein>
<feature type="compositionally biased region" description="Basic and acidic residues" evidence="1">
    <location>
        <begin position="208"/>
        <end position="222"/>
    </location>
</feature>